<dbReference type="InterPro" id="IPR045749">
    <property type="entry name" value="DUF6090"/>
</dbReference>
<evidence type="ECO:0000313" key="3">
    <source>
        <dbReference type="Proteomes" id="UP001597201"/>
    </source>
</evidence>
<dbReference type="EMBL" id="JBHTMY010000002">
    <property type="protein sequence ID" value="MFD1314899.1"/>
    <property type="molecule type" value="Genomic_DNA"/>
</dbReference>
<dbReference type="Proteomes" id="UP001597201">
    <property type="component" value="Unassembled WGS sequence"/>
</dbReference>
<keyword evidence="3" id="KW-1185">Reference proteome</keyword>
<dbReference type="Pfam" id="PF19578">
    <property type="entry name" value="DUF6090"/>
    <property type="match status" value="1"/>
</dbReference>
<sequence length="258" mass="30578">MIKFFRQIRQELLSENKIWKYLKYALGEIVLVVIGILIALQINNWNDNRKELMRSKEYLEEIVKDLKLDTTNYNFSIAKLSSDIAIEEWALSQSTYSINQMDSVWKSFGGFYWENPMNDRTFQKIQNSGNSTLLGFEPLSDELTFYYTEMRNLLDSYTTWDKREVTQRQEYMRDLEHVIEISNYQLAILGKGLVKKNFETRQDSLQIKSLSIDFINSTRGRNHLKNNYTRHLRLKNVFERLNQNALSLIAKIEVELAD</sequence>
<accession>A0ABW3Y2D2</accession>
<keyword evidence="1" id="KW-1133">Transmembrane helix</keyword>
<organism evidence="2 3">
    <name type="scientific">Namhaeicola litoreus</name>
    <dbReference type="NCBI Taxonomy" id="1052145"/>
    <lineage>
        <taxon>Bacteria</taxon>
        <taxon>Pseudomonadati</taxon>
        <taxon>Bacteroidota</taxon>
        <taxon>Flavobacteriia</taxon>
        <taxon>Flavobacteriales</taxon>
        <taxon>Flavobacteriaceae</taxon>
        <taxon>Namhaeicola</taxon>
    </lineage>
</organism>
<feature type="transmembrane region" description="Helical" evidence="1">
    <location>
        <begin position="21"/>
        <end position="42"/>
    </location>
</feature>
<protein>
    <submittedName>
        <fullName evidence="2">DUF6090 family protein</fullName>
    </submittedName>
</protein>
<dbReference type="RefSeq" id="WP_377176825.1">
    <property type="nucleotide sequence ID" value="NZ_JBHTMY010000002.1"/>
</dbReference>
<comment type="caution">
    <text evidence="2">The sequence shown here is derived from an EMBL/GenBank/DDBJ whole genome shotgun (WGS) entry which is preliminary data.</text>
</comment>
<keyword evidence="1" id="KW-0812">Transmembrane</keyword>
<proteinExistence type="predicted"/>
<name>A0ABW3Y2D2_9FLAO</name>
<evidence type="ECO:0000313" key="2">
    <source>
        <dbReference type="EMBL" id="MFD1314899.1"/>
    </source>
</evidence>
<evidence type="ECO:0000256" key="1">
    <source>
        <dbReference type="SAM" id="Phobius"/>
    </source>
</evidence>
<gene>
    <name evidence="2" type="ORF">ACFQ39_04675</name>
</gene>
<keyword evidence="1" id="KW-0472">Membrane</keyword>
<reference evidence="3" key="1">
    <citation type="journal article" date="2019" name="Int. J. Syst. Evol. Microbiol.">
        <title>The Global Catalogue of Microorganisms (GCM) 10K type strain sequencing project: providing services to taxonomists for standard genome sequencing and annotation.</title>
        <authorList>
            <consortium name="The Broad Institute Genomics Platform"/>
            <consortium name="The Broad Institute Genome Sequencing Center for Infectious Disease"/>
            <person name="Wu L."/>
            <person name="Ma J."/>
        </authorList>
    </citation>
    <scope>NUCLEOTIDE SEQUENCE [LARGE SCALE GENOMIC DNA]</scope>
    <source>
        <strain evidence="3">CCUG 61485</strain>
    </source>
</reference>